<organism evidence="1 2">
    <name type="scientific">Ruminococcus albus (strain ATCC 27210 / DSM 20455 / JCM 14654 / NCDO 2250 / 7)</name>
    <dbReference type="NCBI Taxonomy" id="697329"/>
    <lineage>
        <taxon>Bacteria</taxon>
        <taxon>Bacillati</taxon>
        <taxon>Bacillota</taxon>
        <taxon>Clostridia</taxon>
        <taxon>Eubacteriales</taxon>
        <taxon>Oscillospiraceae</taxon>
        <taxon>Ruminococcus</taxon>
    </lineage>
</organism>
<dbReference type="AlphaFoldDB" id="E6UK71"/>
<sequence>MHKIDGCNRDNVKVVLYDLYYILSGVLAYDESIVFEKYTTSYYDDEIRNISFFKSKEYTPIKLNKGEIIDFVCYHLLSGKDHPLNTMNYNTVKNYATPKGDGKNNPSDFFMGYLIDEEGVDRLTSVLIETFEMSMDEFKSKLKFKNFVEKYNLKDTDNLEKLFHAVSGHLAALINEGAFMYSMTDIKAIEIVYNDNKPDDKKDNVLFSNDMLSTAADDKAEVDKFINDYYYEEDKECMELGLGEVIHMTNYRTYYRYQIIEIAKTGYKIEFDAFYNVIALKKIEYNSFSNTGSGTYVNDNILVPEWFTNKPYGKCKFYFIDGMYYEFEIAEDNTIYRNSITKYPIEEMMDPVHLDLSCDKMRIEFYKTMMYFNIKFCLENRSE</sequence>
<evidence type="ECO:0000313" key="1">
    <source>
        <dbReference type="EMBL" id="ADU24067.1"/>
    </source>
</evidence>
<geneLocation type="plasmid" evidence="1 2">
    <name>pRUMAL01</name>
</geneLocation>
<proteinExistence type="predicted"/>
<evidence type="ECO:0000313" key="2">
    <source>
        <dbReference type="Proteomes" id="UP000006919"/>
    </source>
</evidence>
<dbReference type="Proteomes" id="UP000006919">
    <property type="component" value="Plasmid pRUMAL01"/>
</dbReference>
<keyword evidence="1" id="KW-0614">Plasmid</keyword>
<reference evidence="2" key="1">
    <citation type="journal article" date="2011" name="J. Bacteriol.">
        <title>Complete genome of the cellulolytic ruminal bacterium Ruminococcus albus 7.</title>
        <authorList>
            <person name="Suen G."/>
            <person name="Stevenson D.M."/>
            <person name="Bruce D.C."/>
            <person name="Chertkov O."/>
            <person name="Copeland A."/>
            <person name="Cheng J.F."/>
            <person name="Detter C."/>
            <person name="Detter J.C."/>
            <person name="Goodwin L.A."/>
            <person name="Han C.S."/>
            <person name="Hauser L.J."/>
            <person name="Ivanova N.N."/>
            <person name="Kyrpides N.C."/>
            <person name="Land M.L."/>
            <person name="Lapidus A."/>
            <person name="Lucas S."/>
            <person name="Ovchinnikova G."/>
            <person name="Pitluck S."/>
            <person name="Tapia R."/>
            <person name="Woyke T."/>
            <person name="Boyum J."/>
            <person name="Mead D."/>
            <person name="Weimer P.J."/>
        </authorList>
    </citation>
    <scope>NUCLEOTIDE SEQUENCE [LARGE SCALE GENOMIC DNA]</scope>
    <source>
        <strain evidence="2">ATCC 27210 / DSM 20455 / JCM 14654 / NCDO 2250 / 7</strain>
        <plasmid evidence="2">pRUMAL01</plasmid>
    </source>
</reference>
<gene>
    <name evidence="1" type="ordered locus">Rumal_3628</name>
</gene>
<dbReference type="RefSeq" id="WP_013483615.1">
    <property type="nucleotide sequence ID" value="NC_014824.1"/>
</dbReference>
<dbReference type="EMBL" id="CP002404">
    <property type="protein sequence ID" value="ADU24067.1"/>
    <property type="molecule type" value="Genomic_DNA"/>
</dbReference>
<protein>
    <submittedName>
        <fullName evidence="1">Uncharacterized protein</fullName>
    </submittedName>
</protein>
<dbReference type="HOGENOM" id="CLU_721381_0_0_9"/>
<name>E6UK71_RUMA7</name>
<dbReference type="KEGG" id="ral:Rumal_3628"/>
<accession>E6UK71</accession>